<name>A0AA38KXJ3_TAXCH</name>
<keyword evidence="3" id="KW-1185">Reference proteome</keyword>
<dbReference type="EMBL" id="JAHRHJ020000008">
    <property type="protein sequence ID" value="KAH9306815.1"/>
    <property type="molecule type" value="Genomic_DNA"/>
</dbReference>
<evidence type="ECO:0000313" key="3">
    <source>
        <dbReference type="Proteomes" id="UP000824469"/>
    </source>
</evidence>
<dbReference type="Proteomes" id="UP000824469">
    <property type="component" value="Unassembled WGS sequence"/>
</dbReference>
<feature type="region of interest" description="Disordered" evidence="1">
    <location>
        <begin position="35"/>
        <end position="75"/>
    </location>
</feature>
<feature type="non-terminal residue" evidence="2">
    <location>
        <position position="1"/>
    </location>
</feature>
<accession>A0AA38KXJ3</accession>
<feature type="region of interest" description="Disordered" evidence="1">
    <location>
        <begin position="91"/>
        <end position="111"/>
    </location>
</feature>
<evidence type="ECO:0000313" key="2">
    <source>
        <dbReference type="EMBL" id="KAH9306815.1"/>
    </source>
</evidence>
<feature type="compositionally biased region" description="Low complexity" evidence="1">
    <location>
        <begin position="101"/>
        <end position="111"/>
    </location>
</feature>
<gene>
    <name evidence="2" type="ORF">KI387_011219</name>
</gene>
<dbReference type="AlphaFoldDB" id="A0AA38KXJ3"/>
<proteinExistence type="predicted"/>
<evidence type="ECO:0000256" key="1">
    <source>
        <dbReference type="SAM" id="MobiDB-lite"/>
    </source>
</evidence>
<comment type="caution">
    <text evidence="2">The sequence shown here is derived from an EMBL/GenBank/DDBJ whole genome shotgun (WGS) entry which is preliminary data.</text>
</comment>
<reference evidence="2 3" key="1">
    <citation type="journal article" date="2021" name="Nat. Plants">
        <title>The Taxus genome provides insights into paclitaxel biosynthesis.</title>
        <authorList>
            <person name="Xiong X."/>
            <person name="Gou J."/>
            <person name="Liao Q."/>
            <person name="Li Y."/>
            <person name="Zhou Q."/>
            <person name="Bi G."/>
            <person name="Li C."/>
            <person name="Du R."/>
            <person name="Wang X."/>
            <person name="Sun T."/>
            <person name="Guo L."/>
            <person name="Liang H."/>
            <person name="Lu P."/>
            <person name="Wu Y."/>
            <person name="Zhang Z."/>
            <person name="Ro D.K."/>
            <person name="Shang Y."/>
            <person name="Huang S."/>
            <person name="Yan J."/>
        </authorList>
    </citation>
    <scope>NUCLEOTIDE SEQUENCE [LARGE SCALE GENOMIC DNA]</scope>
    <source>
        <strain evidence="2">Ta-2019</strain>
    </source>
</reference>
<sequence>GFTAWVYLRIRPKFEKGIYLENEIAIPKNLTVKKNTTPKKRETKEIKKKAPSVQDTKVVGTPGTSTYTHKKRSPVREEALEQGNIIIKEKSLEEEEEKVESPILESPIRKK</sequence>
<protein>
    <submittedName>
        <fullName evidence="2">Uncharacterized protein</fullName>
    </submittedName>
</protein>
<organism evidence="2 3">
    <name type="scientific">Taxus chinensis</name>
    <name type="common">Chinese yew</name>
    <name type="synonym">Taxus wallichiana var. chinensis</name>
    <dbReference type="NCBI Taxonomy" id="29808"/>
    <lineage>
        <taxon>Eukaryota</taxon>
        <taxon>Viridiplantae</taxon>
        <taxon>Streptophyta</taxon>
        <taxon>Embryophyta</taxon>
        <taxon>Tracheophyta</taxon>
        <taxon>Spermatophyta</taxon>
        <taxon>Pinopsida</taxon>
        <taxon>Pinidae</taxon>
        <taxon>Conifers II</taxon>
        <taxon>Cupressales</taxon>
        <taxon>Taxaceae</taxon>
        <taxon>Taxus</taxon>
    </lineage>
</organism>